<keyword evidence="1" id="KW-0175">Coiled coil</keyword>
<name>A0ABN4YVD9_SPOUR</name>
<evidence type="ECO:0000256" key="2">
    <source>
        <dbReference type="SAM" id="SignalP"/>
    </source>
</evidence>
<dbReference type="RefSeq" id="WP_029055279.1">
    <property type="nucleotide sequence ID" value="NZ_CP015108.1"/>
</dbReference>
<dbReference type="Pfam" id="PF20585">
    <property type="entry name" value="Pectate_lyase_5"/>
    <property type="match status" value="1"/>
</dbReference>
<dbReference type="EMBL" id="CP015108">
    <property type="protein sequence ID" value="ARF14895.1"/>
    <property type="molecule type" value="Genomic_DNA"/>
</dbReference>
<dbReference type="InterPro" id="IPR046776">
    <property type="entry name" value="Pectate_lyase_5"/>
</dbReference>
<accession>A0ABN4YVD9</accession>
<keyword evidence="4" id="KW-1185">Reference proteome</keyword>
<keyword evidence="2" id="KW-0732">Signal</keyword>
<evidence type="ECO:0000313" key="4">
    <source>
        <dbReference type="Proteomes" id="UP000192486"/>
    </source>
</evidence>
<feature type="coiled-coil region" evidence="1">
    <location>
        <begin position="411"/>
        <end position="441"/>
    </location>
</feature>
<dbReference type="Proteomes" id="UP000192486">
    <property type="component" value="Chromosome"/>
</dbReference>
<feature type="chain" id="PRO_5047240568" evidence="2">
    <location>
        <begin position="26"/>
        <end position="1294"/>
    </location>
</feature>
<evidence type="ECO:0000313" key="3">
    <source>
        <dbReference type="EMBL" id="ARF14895.1"/>
    </source>
</evidence>
<organism evidence="3 4">
    <name type="scientific">Sporosarcina ureae</name>
    <dbReference type="NCBI Taxonomy" id="1571"/>
    <lineage>
        <taxon>Bacteria</taxon>
        <taxon>Bacillati</taxon>
        <taxon>Bacillota</taxon>
        <taxon>Bacilli</taxon>
        <taxon>Bacillales</taxon>
        <taxon>Caryophanaceae</taxon>
        <taxon>Sporosarcina</taxon>
    </lineage>
</organism>
<evidence type="ECO:0000256" key="1">
    <source>
        <dbReference type="SAM" id="Coils"/>
    </source>
</evidence>
<sequence>MKKFTKVSMATALVASALVPVAASAAETDQAPAGFYNIKTGEVVKANAFTFLSPTKKLEILMNADKEYYFLDGSGKALDPSVLLTAKTNEDVDSAKEDKTVVEERHDVKFTEDGKVETPAPVETVVESVMAINGTVTVTFDKDVTEVPEGLSVKKDGEALELSADAFSVVDGKIAITVPKVEAPEEGVTEVTYAVTLGETTKEVTLKVTAMTELEPTQEEKALQAAEAAVSAFEAKVSTAELAEELVTDRDKREEVAASFTPAANKIQEVKGEQKQALLDRLDAANDVVIAAGSVSSLQAATADLTEDTLADAKSQLTKTQNLLNHVAEGTVKDALQALVTAESDKIDALQADLDEAAKIAQAIADAEAAIADLPETITLADKQDVADARALVEAALALDENAAIANLDTLVAAEEAIEQLEADEEAAAQLAAAKTAAEEAITDLPTVEELTLDDEAAVEAARELVSAFTDLGGTDTDVENLATLEVLEDQLDVLKAEAELDAAVSAAQEAVDALTLASATNVDSQEKVDAATALVKPAKDAIAAVTALNAEADVTALNNAVATAIENIAKAEAVLTAKALVVTAQETLLDTDFTAAQEAVTALPNSDAKTLENAKLIELQETRTAILAAVKSEGNNVELFKALQAAPFEGALSENIAGYKADLAKLEGGQPASLTEVQNVIDAVNESAAKASLAEKVETANNKVATITHYATTTSELQTAFEESVAAAQEAIDALPADYKVNEEDEQPLVATLQAKVDTQVQLNTEYVNNVTPINAAAEAGNEINLNTQLNAAAIENLITGNVDEYVTAISGSEFTTLEEIQNVVDIVNAKVLVEGLTTTDADSGLTALAKGVGQDEISAAKALVEALPDTVNAETGEATPGDVEVGLLEDIAAAQAFVDALNIKDQAGLKAALENVNIVNLKLVESFETTEKINVTRAVSIDGGNNTITFKGDATGWNSNFVLQVYNTGEGTTTISNLKLTGADGGLLVNGAKVVLSGTIDVSGNEFGGIESGKGSDVETNPSLDVTNATLVNTTEAYGLPTVWEDGVTETVVGFEGTEITKGSQPQYYLVEENSIDPLPAQQEAAVTAAEEAIANLPTVEDLTLEDTVAVEAARALVIEAIDLNESAEIEGVDKLEALEAQLPILAEQDKVADILAAESAAELQPLLVNLNQGVYNNLTSVQRLEVANLFLDTLAEDTFESLQSISEALVIEVGVKASDDTNATGYFALLAVVNEATSITDTRDALAELGNETFGTMSASEKLVASENVLNAKPETGYSSIAQIANNFTAQ</sequence>
<proteinExistence type="predicted"/>
<reference evidence="3 4" key="1">
    <citation type="submission" date="2016-04" db="EMBL/GenBank/DDBJ databases">
        <title>Comparative Genomics and Epigenetics of Sporosarcina ureae.</title>
        <authorList>
            <person name="Oliver A.S."/>
            <person name="Cooper K.K."/>
        </authorList>
    </citation>
    <scope>NUCLEOTIDE SEQUENCE [LARGE SCALE GENOMIC DNA]</scope>
    <source>
        <strain evidence="3 4">S204</strain>
    </source>
</reference>
<gene>
    <name evidence="3" type="ORF">SporoS204_12470</name>
</gene>
<feature type="signal peptide" evidence="2">
    <location>
        <begin position="1"/>
        <end position="25"/>
    </location>
</feature>
<protein>
    <submittedName>
        <fullName evidence="3">Uncharacterized protein</fullName>
    </submittedName>
</protein>